<dbReference type="InterPro" id="IPR029058">
    <property type="entry name" value="AB_hydrolase_fold"/>
</dbReference>
<evidence type="ECO:0000256" key="2">
    <source>
        <dbReference type="ARBA" id="ARBA00008300"/>
    </source>
</evidence>
<dbReference type="AlphaFoldDB" id="A0A120K1X4"/>
<evidence type="ECO:0000313" key="5">
    <source>
        <dbReference type="EMBL" id="AMD19845.1"/>
    </source>
</evidence>
<keyword evidence="4" id="KW-0378">Hydrolase</keyword>
<proteinExistence type="inferred from homology"/>
<dbReference type="GeneID" id="28723062"/>
<accession>A0A120K1X4</accession>
<dbReference type="GO" id="GO:0005811">
    <property type="term" value="C:lipid droplet"/>
    <property type="evidence" value="ECO:0007669"/>
    <property type="project" value="UniProtKB-SubCell"/>
</dbReference>
<dbReference type="Proteomes" id="UP000243052">
    <property type="component" value="Chromosome iii"/>
</dbReference>
<dbReference type="EMBL" id="CP014243">
    <property type="protein sequence ID" value="AMD19845.1"/>
    <property type="molecule type" value="Genomic_DNA"/>
</dbReference>
<evidence type="ECO:0000256" key="4">
    <source>
        <dbReference type="ARBA" id="ARBA00022801"/>
    </source>
</evidence>
<keyword evidence="3" id="KW-0551">Lipid droplet</keyword>
<name>A0A120K1X4_9SACH</name>
<dbReference type="PANTHER" id="PTHR13390">
    <property type="entry name" value="LIPASE"/>
    <property type="match status" value="1"/>
</dbReference>
<evidence type="ECO:0000313" key="6">
    <source>
        <dbReference type="Proteomes" id="UP000243052"/>
    </source>
</evidence>
<reference evidence="5 6" key="1">
    <citation type="submission" date="2016-01" db="EMBL/GenBank/DDBJ databases">
        <title>Genome sequence of the yeast Holleya sinecauda.</title>
        <authorList>
            <person name="Dietrich F.S."/>
        </authorList>
    </citation>
    <scope>NUCLEOTIDE SEQUENCE [LARGE SCALE GENOMIC DNA]</scope>
    <source>
        <strain evidence="5 6">ATCC 58844</strain>
    </source>
</reference>
<dbReference type="Pfam" id="PF10230">
    <property type="entry name" value="LIDHydrolase"/>
    <property type="match status" value="1"/>
</dbReference>
<sequence>MELLFCEDINADLLHSQSLVDSTGPIIFFIPGNPGLINFYWEFLRNVSESSPKSEVVGIGHSGMSCMKGSDLDNDKVYTLDEQVEAKVKVINEYTSANPARVVTLMGHSIGCYMIQKIVMHEKFDASVEHIKLLTPTIIDIHRSRKGTQLTRISEWCPKLYDYITLMDSIIFNWLLPVGITEWLASKLIGKSDECVLKSLSQLLLNPSCVKQALGLAQHEMSQVRNQWDFQEAFIKTTQANGSKLQIIFTKGDHWVHPDTMKDIIELYEAKYTNSLSKLLHISITDEFTHSFVVGDTMKVVNLLLSYQ</sequence>
<comment type="subcellular location">
    <subcellularLocation>
        <location evidence="1">Lipid droplet</location>
    </subcellularLocation>
</comment>
<keyword evidence="6" id="KW-1185">Reference proteome</keyword>
<dbReference type="SUPFAM" id="SSF53474">
    <property type="entry name" value="alpha/beta-Hydrolases"/>
    <property type="match status" value="1"/>
</dbReference>
<gene>
    <name evidence="5" type="ORF">AW171_hschr31698</name>
</gene>
<dbReference type="InterPro" id="IPR019363">
    <property type="entry name" value="LDAH"/>
</dbReference>
<dbReference type="GO" id="GO:0019915">
    <property type="term" value="P:lipid storage"/>
    <property type="evidence" value="ECO:0007669"/>
    <property type="project" value="InterPro"/>
</dbReference>
<dbReference type="OrthoDB" id="448051at2759"/>
<dbReference type="RefSeq" id="XP_017986841.1">
    <property type="nucleotide sequence ID" value="XM_018131271.1"/>
</dbReference>
<evidence type="ECO:0000256" key="3">
    <source>
        <dbReference type="ARBA" id="ARBA00022677"/>
    </source>
</evidence>
<organism evidence="5 6">
    <name type="scientific">Eremothecium sinecaudum</name>
    <dbReference type="NCBI Taxonomy" id="45286"/>
    <lineage>
        <taxon>Eukaryota</taxon>
        <taxon>Fungi</taxon>
        <taxon>Dikarya</taxon>
        <taxon>Ascomycota</taxon>
        <taxon>Saccharomycotina</taxon>
        <taxon>Saccharomycetes</taxon>
        <taxon>Saccharomycetales</taxon>
        <taxon>Saccharomycetaceae</taxon>
        <taxon>Eremothecium</taxon>
    </lineage>
</organism>
<dbReference type="GO" id="GO:0016298">
    <property type="term" value="F:lipase activity"/>
    <property type="evidence" value="ECO:0007669"/>
    <property type="project" value="InterPro"/>
</dbReference>
<dbReference type="PANTHER" id="PTHR13390:SF0">
    <property type="entry name" value="LIPID DROPLET-ASSOCIATED HYDROLASE"/>
    <property type="match status" value="1"/>
</dbReference>
<dbReference type="Gene3D" id="3.40.50.1820">
    <property type="entry name" value="alpha/beta hydrolase"/>
    <property type="match status" value="1"/>
</dbReference>
<comment type="similarity">
    <text evidence="2">Belongs to the AB hydrolase superfamily. LDAH family.</text>
</comment>
<evidence type="ECO:0000256" key="1">
    <source>
        <dbReference type="ARBA" id="ARBA00004502"/>
    </source>
</evidence>
<protein>
    <submittedName>
        <fullName evidence="5">HCL306Wp</fullName>
    </submittedName>
</protein>